<dbReference type="Proteomes" id="UP000319716">
    <property type="component" value="Unassembled WGS sequence"/>
</dbReference>
<comment type="caution">
    <text evidence="1">The sequence shown here is derived from an EMBL/GenBank/DDBJ whole genome shotgun (WGS) entry which is preliminary data.</text>
</comment>
<dbReference type="EMBL" id="BEXB01000036">
    <property type="protein sequence ID" value="GAY77964.1"/>
    <property type="molecule type" value="Genomic_DNA"/>
</dbReference>
<organism evidence="1 2">
    <name type="scientific">Sporolactobacillus inulinus</name>
    <dbReference type="NCBI Taxonomy" id="2078"/>
    <lineage>
        <taxon>Bacteria</taxon>
        <taxon>Bacillati</taxon>
        <taxon>Bacillota</taxon>
        <taxon>Bacilli</taxon>
        <taxon>Bacillales</taxon>
        <taxon>Sporolactobacillaceae</taxon>
        <taxon>Sporolactobacillus</taxon>
    </lineage>
</organism>
<proteinExistence type="predicted"/>
<evidence type="ECO:0000313" key="2">
    <source>
        <dbReference type="Proteomes" id="UP000319716"/>
    </source>
</evidence>
<dbReference type="AlphaFoldDB" id="A0A4Y1ZGB5"/>
<reference evidence="1 2" key="1">
    <citation type="submission" date="2017-11" db="EMBL/GenBank/DDBJ databases">
        <title>Draft Genome Sequence of Sporolactobacillus inulinus NBRC 111894 Isolated from Koso, a Japanese Sugar-Vegetable Fermented Beverage.</title>
        <authorList>
            <person name="Chiou T.Y."/>
            <person name="Oshima K."/>
            <person name="Suda W."/>
            <person name="Hattori M."/>
            <person name="Takahashi T."/>
        </authorList>
    </citation>
    <scope>NUCLEOTIDE SEQUENCE [LARGE SCALE GENOMIC DNA]</scope>
    <source>
        <strain evidence="1 2">NBRC111894</strain>
    </source>
</reference>
<evidence type="ECO:0000313" key="1">
    <source>
        <dbReference type="EMBL" id="GAY77964.1"/>
    </source>
</evidence>
<gene>
    <name evidence="1" type="ORF">NBRC111894_3518</name>
</gene>
<protein>
    <submittedName>
        <fullName evidence="1">Uncharacterized protein</fullName>
    </submittedName>
</protein>
<sequence>MGFERPLTIKEVINDIHRKSIFCRQFKESLYGRQIRLLLCSILS</sequence>
<name>A0A4Y1ZGB5_9BACL</name>
<accession>A0A4Y1ZGB5</accession>
<dbReference type="RefSeq" id="WP_262393183.1">
    <property type="nucleotide sequence ID" value="NZ_BEXB01000036.1"/>
</dbReference>